<accession>A0ABM7RX06</accession>
<evidence type="ECO:0000256" key="10">
    <source>
        <dbReference type="ARBA" id="ARBA00022619"/>
    </source>
</evidence>
<sequence>MNGVASPAFDTVPQLIEAIAAGQMVVITDDEHNGEGSLLMAAEHCGAEAVTFMAVQARGLICLALTEQRCRALGLDLMVPHSRAQHGVGFTRSIEAATGVSTGISAADRARSIQVAVDPVSGPADLVQPGHIFPVQALPGGVMQRAGHVEAACDLTRLAGLQPAAALVGILNEEGALARGNELHEFARRHGLRIGSVADLIHHRILYEGTIERGGEYPLHTRHGEFRVTTYQDTYQGALHLALVKGRIDSTQPVLVRVQSIETLRDALGCESEGGAQQWTLERSLASIAAAGNGVLVLLAQKETADGVLEQLRLRSGGKPRAPQFPQRTLGIGAQILRDQNVRKMRLMSSPVPYKAVSGFDLEVTEFVPFQPES</sequence>
<evidence type="ECO:0000256" key="13">
    <source>
        <dbReference type="ARBA" id="ARBA00023211"/>
    </source>
</evidence>
<evidence type="ECO:0000256" key="3">
    <source>
        <dbReference type="ARBA" id="ARBA00001946"/>
    </source>
</evidence>
<protein>
    <recommendedName>
        <fullName evidence="9">3,4-dihydroxy-2-butanone 4-phosphate synthase</fullName>
        <ecNumber evidence="8">4.1.99.12</ecNumber>
    </recommendedName>
</protein>
<evidence type="ECO:0000256" key="12">
    <source>
        <dbReference type="ARBA" id="ARBA00022842"/>
    </source>
</evidence>
<evidence type="ECO:0000256" key="11">
    <source>
        <dbReference type="ARBA" id="ARBA00022723"/>
    </source>
</evidence>
<dbReference type="InterPro" id="IPR000422">
    <property type="entry name" value="DHBP_synthase_RibB"/>
</dbReference>
<keyword evidence="10" id="KW-0686">Riboflavin biosynthesis</keyword>
<evidence type="ECO:0000256" key="9">
    <source>
        <dbReference type="ARBA" id="ARBA00018836"/>
    </source>
</evidence>
<evidence type="ECO:0000256" key="5">
    <source>
        <dbReference type="ARBA" id="ARBA00004904"/>
    </source>
</evidence>
<evidence type="ECO:0000256" key="1">
    <source>
        <dbReference type="ARBA" id="ARBA00000141"/>
    </source>
</evidence>
<dbReference type="InterPro" id="IPR032677">
    <property type="entry name" value="GTP_cyclohydro_II"/>
</dbReference>
<dbReference type="SUPFAM" id="SSF142695">
    <property type="entry name" value="RibA-like"/>
    <property type="match status" value="1"/>
</dbReference>
<evidence type="ECO:0000256" key="8">
    <source>
        <dbReference type="ARBA" id="ARBA00012153"/>
    </source>
</evidence>
<evidence type="ECO:0000256" key="6">
    <source>
        <dbReference type="ARBA" id="ARBA00005520"/>
    </source>
</evidence>
<comment type="catalytic activity">
    <reaction evidence="1">
        <text>D-ribulose 5-phosphate = (2S)-2-hydroxy-3-oxobutyl phosphate + formate + H(+)</text>
        <dbReference type="Rhea" id="RHEA:18457"/>
        <dbReference type="ChEBI" id="CHEBI:15378"/>
        <dbReference type="ChEBI" id="CHEBI:15740"/>
        <dbReference type="ChEBI" id="CHEBI:58121"/>
        <dbReference type="ChEBI" id="CHEBI:58830"/>
        <dbReference type="EC" id="4.1.99.12"/>
    </reaction>
</comment>
<comment type="function">
    <text evidence="4">Catalyzes the conversion of D-ribulose 5-phosphate to formate and 3,4-dihydroxy-2-butanone 4-phosphate.</text>
</comment>
<keyword evidence="14" id="KW-0456">Lyase</keyword>
<dbReference type="PIRSF" id="PIRSF001259">
    <property type="entry name" value="RibA"/>
    <property type="match status" value="1"/>
</dbReference>
<keyword evidence="11" id="KW-0479">Metal-binding</keyword>
<evidence type="ECO:0000256" key="2">
    <source>
        <dbReference type="ARBA" id="ARBA00001936"/>
    </source>
</evidence>
<evidence type="ECO:0000259" key="15">
    <source>
        <dbReference type="Pfam" id="PF00925"/>
    </source>
</evidence>
<comment type="similarity">
    <text evidence="7">In the C-terminal section; belongs to the GTP cyclohydrolase II family.</text>
</comment>
<dbReference type="Gene3D" id="3.40.50.10990">
    <property type="entry name" value="GTP cyclohydrolase II"/>
    <property type="match status" value="1"/>
</dbReference>
<name>A0ABM7RX06_9PSED</name>
<evidence type="ECO:0000256" key="7">
    <source>
        <dbReference type="ARBA" id="ARBA00008976"/>
    </source>
</evidence>
<dbReference type="PANTHER" id="PTHR21327:SF34">
    <property type="entry name" value="3,4-DIHYDROXY-2-BUTANONE 4-PHOSPHATE SYNTHASE"/>
    <property type="match status" value="1"/>
</dbReference>
<proteinExistence type="inferred from homology"/>
<keyword evidence="12" id="KW-0460">Magnesium</keyword>
<feature type="domain" description="GTP cyclohydrolase II" evidence="15">
    <location>
        <begin position="216"/>
        <end position="369"/>
    </location>
</feature>
<dbReference type="Proteomes" id="UP000218595">
    <property type="component" value="Chromosome"/>
</dbReference>
<dbReference type="PANTHER" id="PTHR21327">
    <property type="entry name" value="GTP CYCLOHYDROLASE II-RELATED"/>
    <property type="match status" value="1"/>
</dbReference>
<comment type="cofactor">
    <cofactor evidence="3">
        <name>Mg(2+)</name>
        <dbReference type="ChEBI" id="CHEBI:18420"/>
    </cofactor>
</comment>
<evidence type="ECO:0000256" key="14">
    <source>
        <dbReference type="ARBA" id="ARBA00023239"/>
    </source>
</evidence>
<dbReference type="Pfam" id="PF00925">
    <property type="entry name" value="GTP_cyclohydro2"/>
    <property type="match status" value="1"/>
</dbReference>
<dbReference type="Pfam" id="PF00926">
    <property type="entry name" value="DHBP_synthase"/>
    <property type="match status" value="1"/>
</dbReference>
<reference evidence="16 17" key="1">
    <citation type="submission" date="2016-04" db="EMBL/GenBank/DDBJ databases">
        <title>Complete genome sequence of Pseudomonas sp. LAB-08 isolated from TCE contaminated aquifer soil.</title>
        <authorList>
            <person name="Dohra H."/>
            <person name="Suzuki K."/>
            <person name="Fatma A."/>
            <person name="Inuzuka Y."/>
            <person name="Honjo M."/>
            <person name="Tashiro Y."/>
            <person name="Futamata H."/>
        </authorList>
    </citation>
    <scope>NUCLEOTIDE SEQUENCE [LARGE SCALE GENOMIC DNA]</scope>
    <source>
        <strain evidence="16 17">LAB-08</strain>
    </source>
</reference>
<keyword evidence="13" id="KW-0464">Manganese</keyword>
<dbReference type="EC" id="4.1.99.12" evidence="8"/>
<comment type="cofactor">
    <cofactor evidence="2">
        <name>Mn(2+)</name>
        <dbReference type="ChEBI" id="CHEBI:29035"/>
    </cofactor>
</comment>
<dbReference type="InterPro" id="IPR017945">
    <property type="entry name" value="DHBP_synth_RibB-like_a/b_dom"/>
</dbReference>
<evidence type="ECO:0000256" key="4">
    <source>
        <dbReference type="ARBA" id="ARBA00002284"/>
    </source>
</evidence>
<dbReference type="Gene3D" id="3.90.870.10">
    <property type="entry name" value="DHBP synthase"/>
    <property type="match status" value="1"/>
</dbReference>
<evidence type="ECO:0000313" key="16">
    <source>
        <dbReference type="EMBL" id="BCX69441.1"/>
    </source>
</evidence>
<evidence type="ECO:0000313" key="17">
    <source>
        <dbReference type="Proteomes" id="UP000218595"/>
    </source>
</evidence>
<organism evidence="16 17">
    <name type="scientific">Pseudomonas izuensis</name>
    <dbReference type="NCBI Taxonomy" id="2684212"/>
    <lineage>
        <taxon>Bacteria</taxon>
        <taxon>Pseudomonadati</taxon>
        <taxon>Pseudomonadota</taxon>
        <taxon>Gammaproteobacteria</taxon>
        <taxon>Pseudomonadales</taxon>
        <taxon>Pseudomonadaceae</taxon>
        <taxon>Pseudomonas</taxon>
    </lineage>
</organism>
<dbReference type="SUPFAM" id="SSF55821">
    <property type="entry name" value="YrdC/RibB"/>
    <property type="match status" value="1"/>
</dbReference>
<dbReference type="InterPro" id="IPR036144">
    <property type="entry name" value="RibA-like_sf"/>
</dbReference>
<gene>
    <name evidence="16" type="ORF">LAB08_R40880</name>
</gene>
<comment type="similarity">
    <text evidence="6">In the N-terminal section; belongs to the DHBP synthase family.</text>
</comment>
<keyword evidence="17" id="KW-1185">Reference proteome</keyword>
<dbReference type="EMBL" id="AP017423">
    <property type="protein sequence ID" value="BCX69441.1"/>
    <property type="molecule type" value="Genomic_DNA"/>
</dbReference>
<comment type="pathway">
    <text evidence="5">Cofactor biosynthesis; riboflavin biosynthesis; 2-hydroxy-3-oxobutyl phosphate from D-ribulose 5-phosphate: step 1/1.</text>
</comment>